<gene>
    <name evidence="1" type="ORF">KCX74_00970</name>
</gene>
<evidence type="ECO:0000313" key="1">
    <source>
        <dbReference type="EMBL" id="MBR7794610.1"/>
    </source>
</evidence>
<reference evidence="1" key="1">
    <citation type="submission" date="2021-04" db="EMBL/GenBank/DDBJ databases">
        <title>Isolation and polyphasic classification of algal microorganism.</title>
        <authorList>
            <person name="Wang S."/>
        </authorList>
    </citation>
    <scope>NUCLEOTIDE SEQUENCE</scope>
    <source>
        <strain evidence="1">720a</strain>
    </source>
</reference>
<dbReference type="RefSeq" id="WP_051388222.1">
    <property type="nucleotide sequence ID" value="NZ_JAGSOT010000002.1"/>
</dbReference>
<organism evidence="1 2">
    <name type="scientific">Virgibacillus salarius</name>
    <dbReference type="NCBI Taxonomy" id="447199"/>
    <lineage>
        <taxon>Bacteria</taxon>
        <taxon>Bacillati</taxon>
        <taxon>Bacillota</taxon>
        <taxon>Bacilli</taxon>
        <taxon>Bacillales</taxon>
        <taxon>Bacillaceae</taxon>
        <taxon>Virgibacillus</taxon>
    </lineage>
</organism>
<keyword evidence="2" id="KW-1185">Reference proteome</keyword>
<dbReference type="EMBL" id="JAGSOT010000002">
    <property type="protein sequence ID" value="MBR7794610.1"/>
    <property type="molecule type" value="Genomic_DNA"/>
</dbReference>
<accession>A0A941IAT2</accession>
<sequence length="122" mass="13566">MKQVVAILIAFATIFFASLSLISAKSNVTGTWDYIGSSIFFNTTGIAESTGGDFKYCLTAEPSGWYKLWEDDPVGDDFVGERYLSHDECAIFRNIGGYVDGSNNEAEFYVKKNFTVQTSKRI</sequence>
<protein>
    <submittedName>
        <fullName evidence="1">Uncharacterized protein</fullName>
    </submittedName>
</protein>
<dbReference type="Proteomes" id="UP000675284">
    <property type="component" value="Unassembled WGS sequence"/>
</dbReference>
<dbReference type="AlphaFoldDB" id="A0A941IAT2"/>
<evidence type="ECO:0000313" key="2">
    <source>
        <dbReference type="Proteomes" id="UP000675284"/>
    </source>
</evidence>
<proteinExistence type="predicted"/>
<comment type="caution">
    <text evidence="1">The sequence shown here is derived from an EMBL/GenBank/DDBJ whole genome shotgun (WGS) entry which is preliminary data.</text>
</comment>
<name>A0A941IAT2_9BACI</name>